<dbReference type="AlphaFoldDB" id="A0A7S4F5P6"/>
<sequence>MLARRGVGGPTGDQRDGHRQMGGVANSGVARRGRRGVSGMCRQNEGRGGPRAWTGVMELPAVMGGFLNVTTTEGNEFMRKQIQEVLRKAGDESSDRGSAEEREDLRGVVVNTVQQLYVSVRGMRTSAATNKCEFGYVTPSGKELKWGPTRFTLYAEFHKRSLKPKTHTANTYHTVRGALILNDQSRWCELCAWSHGKGCERLQSYRADEARRTNELLTKATRETAPSRAQQQAARPEYTLGVEREKQAQEEAVIRACEATARGEEGAREALRAELDALRTQIICRDFRPHLGNCRFTRPRCKFFPCNRLKHETRIKLRDLALEEERRERMRASQQGSKGLGGGRAGPSGGGGAGSTNKEGRGGW</sequence>
<proteinExistence type="predicted"/>
<feature type="compositionally biased region" description="Gly residues" evidence="2">
    <location>
        <begin position="338"/>
        <end position="354"/>
    </location>
</feature>
<protein>
    <recommendedName>
        <fullName evidence="3">C3H1-type domain-containing protein</fullName>
    </recommendedName>
</protein>
<evidence type="ECO:0000313" key="4">
    <source>
        <dbReference type="EMBL" id="CAE0775623.1"/>
    </source>
</evidence>
<feature type="domain" description="C3H1-type" evidence="3">
    <location>
        <begin position="278"/>
        <end position="314"/>
    </location>
</feature>
<feature type="zinc finger region" description="C3H1-type" evidence="1">
    <location>
        <begin position="278"/>
        <end position="314"/>
    </location>
</feature>
<name>A0A7S4F5P6_CHRCT</name>
<evidence type="ECO:0000259" key="3">
    <source>
        <dbReference type="PROSITE" id="PS50103"/>
    </source>
</evidence>
<feature type="region of interest" description="Disordered" evidence="2">
    <location>
        <begin position="326"/>
        <end position="364"/>
    </location>
</feature>
<reference evidence="4" key="1">
    <citation type="submission" date="2021-01" db="EMBL/GenBank/DDBJ databases">
        <authorList>
            <person name="Corre E."/>
            <person name="Pelletier E."/>
            <person name="Niang G."/>
            <person name="Scheremetjew M."/>
            <person name="Finn R."/>
            <person name="Kale V."/>
            <person name="Holt S."/>
            <person name="Cochrane G."/>
            <person name="Meng A."/>
            <person name="Brown T."/>
            <person name="Cohen L."/>
        </authorList>
    </citation>
    <scope>NUCLEOTIDE SEQUENCE</scope>
    <source>
        <strain evidence="4">CCMP645</strain>
    </source>
</reference>
<feature type="region of interest" description="Disordered" evidence="2">
    <location>
        <begin position="1"/>
        <end position="49"/>
    </location>
</feature>
<keyword evidence="1" id="KW-0863">Zinc-finger</keyword>
<dbReference type="PROSITE" id="PS50103">
    <property type="entry name" value="ZF_C3H1"/>
    <property type="match status" value="1"/>
</dbReference>
<evidence type="ECO:0000256" key="2">
    <source>
        <dbReference type="SAM" id="MobiDB-lite"/>
    </source>
</evidence>
<keyword evidence="1" id="KW-0862">Zinc</keyword>
<dbReference type="EMBL" id="HBIZ01044148">
    <property type="protein sequence ID" value="CAE0775623.1"/>
    <property type="molecule type" value="Transcribed_RNA"/>
</dbReference>
<accession>A0A7S4F5P6</accession>
<feature type="compositionally biased region" description="Gly residues" evidence="2">
    <location>
        <begin position="1"/>
        <end position="11"/>
    </location>
</feature>
<evidence type="ECO:0000256" key="1">
    <source>
        <dbReference type="PROSITE-ProRule" id="PRU00723"/>
    </source>
</evidence>
<dbReference type="GO" id="GO:0008270">
    <property type="term" value="F:zinc ion binding"/>
    <property type="evidence" value="ECO:0007669"/>
    <property type="project" value="UniProtKB-KW"/>
</dbReference>
<gene>
    <name evidence="4" type="ORF">PCAR00345_LOCUS28257</name>
</gene>
<keyword evidence="1" id="KW-0479">Metal-binding</keyword>
<dbReference type="InterPro" id="IPR000571">
    <property type="entry name" value="Znf_CCCH"/>
</dbReference>
<organism evidence="4">
    <name type="scientific">Chrysotila carterae</name>
    <name type="common">Marine alga</name>
    <name type="synonym">Syracosphaera carterae</name>
    <dbReference type="NCBI Taxonomy" id="13221"/>
    <lineage>
        <taxon>Eukaryota</taxon>
        <taxon>Haptista</taxon>
        <taxon>Haptophyta</taxon>
        <taxon>Prymnesiophyceae</taxon>
        <taxon>Isochrysidales</taxon>
        <taxon>Isochrysidaceae</taxon>
        <taxon>Chrysotila</taxon>
    </lineage>
</organism>